<dbReference type="InterPro" id="IPR013121">
    <property type="entry name" value="Fe_red_NAD-bd_6"/>
</dbReference>
<dbReference type="InterPro" id="IPR039261">
    <property type="entry name" value="FNR_nucleotide-bd"/>
</dbReference>
<keyword evidence="1" id="KW-0560">Oxidoreductase</keyword>
<evidence type="ECO:0000313" key="3">
    <source>
        <dbReference type="Proteomes" id="UP000695022"/>
    </source>
</evidence>
<dbReference type="PRINTS" id="PR00466">
    <property type="entry name" value="GP91PHOX"/>
</dbReference>
<gene>
    <name evidence="4" type="primary">LOC106806750</name>
</gene>
<keyword evidence="3" id="KW-1185">Reference proteome</keyword>
<proteinExistence type="predicted"/>
<dbReference type="PANTHER" id="PTHR11972">
    <property type="entry name" value="NADPH OXIDASE"/>
    <property type="match status" value="1"/>
</dbReference>
<dbReference type="Gene3D" id="3.40.50.80">
    <property type="entry name" value="Nucleotide-binding domain of ferredoxin-NADP reductase (FNR) module"/>
    <property type="match status" value="1"/>
</dbReference>
<dbReference type="GeneID" id="106806750"/>
<dbReference type="Proteomes" id="UP000695022">
    <property type="component" value="Unplaced"/>
</dbReference>
<organism evidence="3 4">
    <name type="scientific">Priapulus caudatus</name>
    <name type="common">Priapulid worm</name>
    <dbReference type="NCBI Taxonomy" id="37621"/>
    <lineage>
        <taxon>Eukaryota</taxon>
        <taxon>Metazoa</taxon>
        <taxon>Ecdysozoa</taxon>
        <taxon>Scalidophora</taxon>
        <taxon>Priapulida</taxon>
        <taxon>Priapulimorpha</taxon>
        <taxon>Priapulimorphida</taxon>
        <taxon>Priapulidae</taxon>
        <taxon>Priapulus</taxon>
    </lineage>
</organism>
<evidence type="ECO:0000313" key="4">
    <source>
        <dbReference type="RefSeq" id="XP_014664293.1"/>
    </source>
</evidence>
<evidence type="ECO:0000256" key="1">
    <source>
        <dbReference type="ARBA" id="ARBA00023002"/>
    </source>
</evidence>
<dbReference type="RefSeq" id="XP_014664293.1">
    <property type="nucleotide sequence ID" value="XM_014808807.1"/>
</dbReference>
<dbReference type="InterPro" id="IPR050369">
    <property type="entry name" value="RBOH/FRE"/>
</dbReference>
<dbReference type="InterPro" id="IPR000778">
    <property type="entry name" value="Cyt_b245_heavy_chain"/>
</dbReference>
<dbReference type="PANTHER" id="PTHR11972:SF175">
    <property type="entry name" value="NAD(P)H OXIDASE (H2O2-FORMING)"/>
    <property type="match status" value="1"/>
</dbReference>
<accession>A0ABM1DWH2</accession>
<dbReference type="Pfam" id="PF08030">
    <property type="entry name" value="NAD_binding_6"/>
    <property type="match status" value="1"/>
</dbReference>
<reference evidence="4" key="1">
    <citation type="submission" date="2025-08" db="UniProtKB">
        <authorList>
            <consortium name="RefSeq"/>
        </authorList>
    </citation>
    <scope>IDENTIFICATION</scope>
</reference>
<feature type="domain" description="Ferric reductase NAD binding" evidence="2">
    <location>
        <begin position="1"/>
        <end position="151"/>
    </location>
</feature>
<dbReference type="SUPFAM" id="SSF52343">
    <property type="entry name" value="Ferredoxin reductase-like, C-terminal NADP-linked domain"/>
    <property type="match status" value="1"/>
</dbReference>
<evidence type="ECO:0000259" key="2">
    <source>
        <dbReference type="Pfam" id="PF08030"/>
    </source>
</evidence>
<sequence>MIGGGIGVTPYASILSDLVYGTSTNRYRGVTCRKVYFLWICPTHRSWEWFVDVLRSVEERDIMDVIDVHIFITQYFDNFDLRTMLLYICEKHFQSFFKRSIFTGLKAKNHFGRPQFAEIFKFVRAKHPRVNRVGVFSCGPPALTNSIGSACAEVNTTRQLPNFMHFYENF</sequence>
<name>A0ABM1DWH2_PRICU</name>
<protein>
    <submittedName>
        <fullName evidence="4">Dual oxidase-like</fullName>
    </submittedName>
</protein>